<feature type="transmembrane region" description="Helical" evidence="1">
    <location>
        <begin position="168"/>
        <end position="188"/>
    </location>
</feature>
<feature type="transmembrane region" description="Helical" evidence="1">
    <location>
        <begin position="127"/>
        <end position="148"/>
    </location>
</feature>
<keyword evidence="1" id="KW-0812">Transmembrane</keyword>
<dbReference type="RefSeq" id="WP_020833948.1">
    <property type="nucleotide sequence ID" value="NC_021846.1"/>
</dbReference>
<feature type="transmembrane region" description="Helical" evidence="1">
    <location>
        <begin position="195"/>
        <end position="217"/>
    </location>
</feature>
<sequence length="682" mass="79464">MEVSLNLKDKSKDKSKGNKKELRNYFVLYGINLNLTFKNVGVVLSGLLFLLMAIIFFSLETFSAVKQNNLKNYSLYKNLSYIFLSGTIIFQVLLTSLYLFKRQFKNGITAIELRAGYKAWKSFTIRILIELTVLWVYVTIALVIVVFLNLISGANMEIFASLLYAQIFYLYFLSLISILIISALMIFFSTAISTSLGMVFICLVSLSPVFGSLKYIISSSGQTNYLANIKLKAGYDFYNNFKYDQNLFDDNAEKSETDLYEKSKTLSNISENIEKIINPLVDTGEFNFSNFFSYFDNKSYLSKVPLHLDSYDIGNETLNLVRIQNILTKNLTAGQILYNYNLYNHSSNDPIYIFEGNPIWDFLYKINNEIFENMNNYSSYNETKLPDIFSYTNYSNQNKLREFLNIKEIIEQLSAKIPEYKDLLKYIENFYKEYSLILASSTRNNNFYNSAWSLNSLLDIFSLQLDSNNSRYFNWKDSFFRNNYYIDDYMCEKIIVNENGEKIVENICNEEVIDKNDKISKMYRKFPELAIINVLAINLWKEAMVFDIPNFNIVNNVNDINEGLYNYFNEGETSNTLTTDIFRHFSVMSSGVFTSPLINDSYNSQSSLIFQGQTIKIKNIFNFENQAPINKKEFQALEPVYKDKKFEYKNAFIIPLAYFIYLLLVSPLSYLSYFTFNRKSKL</sequence>
<proteinExistence type="predicted"/>
<dbReference type="PATRIC" id="fig|1276220.3.peg.124"/>
<dbReference type="Proteomes" id="UP000014984">
    <property type="component" value="Chromosome"/>
</dbReference>
<gene>
    <name evidence="2" type="ORF">STAIW_v1c01230</name>
</gene>
<keyword evidence="3" id="KW-1185">Reference proteome</keyword>
<evidence type="ECO:0000313" key="3">
    <source>
        <dbReference type="Proteomes" id="UP000014984"/>
    </source>
</evidence>
<keyword evidence="1" id="KW-1133">Transmembrane helix</keyword>
<keyword evidence="1" id="KW-0472">Membrane</keyword>
<dbReference type="KEGG" id="stai:STAIW_v1c01230"/>
<feature type="transmembrane region" description="Helical" evidence="1">
    <location>
        <begin position="79"/>
        <end position="100"/>
    </location>
</feature>
<accession>S5LT00</accession>
<dbReference type="AlphaFoldDB" id="S5LT00"/>
<dbReference type="OrthoDB" id="387892at2"/>
<evidence type="ECO:0000256" key="1">
    <source>
        <dbReference type="SAM" id="Phobius"/>
    </source>
</evidence>
<dbReference type="STRING" id="1276220.STAIW_v1c01230"/>
<evidence type="ECO:0000313" key="2">
    <source>
        <dbReference type="EMBL" id="AGR40809.1"/>
    </source>
</evidence>
<reference evidence="2 3" key="1">
    <citation type="journal article" date="2013" name="Genome Biol. Evol.">
        <title>Comparison of metabolic capacities and inference of gene content evolution in mosquito-associated Spiroplasma diminutum and S. taiwanense.</title>
        <authorList>
            <person name="Lo W.S."/>
            <person name="Ku C."/>
            <person name="Chen L.L."/>
            <person name="Chang T.H."/>
            <person name="Kuo C.H."/>
        </authorList>
    </citation>
    <scope>NUCLEOTIDE SEQUENCE [LARGE SCALE GENOMIC DNA]</scope>
    <source>
        <strain evidence="2">CT-1</strain>
    </source>
</reference>
<feature type="transmembrane region" description="Helical" evidence="1">
    <location>
        <begin position="652"/>
        <end position="676"/>
    </location>
</feature>
<name>S5LT00_9MOLU</name>
<feature type="transmembrane region" description="Helical" evidence="1">
    <location>
        <begin position="40"/>
        <end position="59"/>
    </location>
</feature>
<dbReference type="EMBL" id="CP005074">
    <property type="protein sequence ID" value="AGR40809.1"/>
    <property type="molecule type" value="Genomic_DNA"/>
</dbReference>
<organism evidence="2 3">
    <name type="scientific">Spiroplasma taiwanense CT-1</name>
    <dbReference type="NCBI Taxonomy" id="1276220"/>
    <lineage>
        <taxon>Bacteria</taxon>
        <taxon>Bacillati</taxon>
        <taxon>Mycoplasmatota</taxon>
        <taxon>Mollicutes</taxon>
        <taxon>Entomoplasmatales</taxon>
        <taxon>Spiroplasmataceae</taxon>
        <taxon>Spiroplasma</taxon>
    </lineage>
</organism>
<protein>
    <submittedName>
        <fullName evidence="2">Uncharacterized protein</fullName>
    </submittedName>
</protein>
<dbReference type="HOGENOM" id="CLU_428885_0_0_14"/>